<dbReference type="AlphaFoldDB" id="A0A7L6N3K0"/>
<keyword evidence="2" id="KW-1185">Reference proteome</keyword>
<dbReference type="Proteomes" id="UP000512167">
    <property type="component" value="Chromosome"/>
</dbReference>
<dbReference type="RefSeq" id="WP_312032301.1">
    <property type="nucleotide sequence ID" value="NZ_CP051151.1"/>
</dbReference>
<dbReference type="KEGG" id="tbk:HF295_02650"/>
<name>A0A7L6N3K0_9MOLU</name>
<protein>
    <submittedName>
        <fullName evidence="1">Uncharacterized protein</fullName>
    </submittedName>
</protein>
<proteinExistence type="predicted"/>
<gene>
    <name evidence="1" type="ORF">HF295_02650</name>
</gene>
<accession>A0A7L6N3K0</accession>
<evidence type="ECO:0000313" key="2">
    <source>
        <dbReference type="Proteomes" id="UP000512167"/>
    </source>
</evidence>
<evidence type="ECO:0000313" key="1">
    <source>
        <dbReference type="EMBL" id="QLY39817.1"/>
    </source>
</evidence>
<reference evidence="1 2" key="1">
    <citation type="submission" date="2020-04" db="EMBL/GenBank/DDBJ databases">
        <authorList>
            <person name="Zheng R.K."/>
            <person name="Sun C.M."/>
        </authorList>
    </citation>
    <scope>NUCLEOTIDE SEQUENCE [LARGE SCALE GENOMIC DNA]</scope>
    <source>
        <strain evidence="2">zrk29</strain>
    </source>
</reference>
<organism evidence="1 2">
    <name type="scientific">Hujiaoplasma nucleasis</name>
    <dbReference type="NCBI Taxonomy" id="2725268"/>
    <lineage>
        <taxon>Bacteria</taxon>
        <taxon>Bacillati</taxon>
        <taxon>Mycoplasmatota</taxon>
        <taxon>Mollicutes</taxon>
        <taxon>Candidatus Izemoplasmatales</taxon>
        <taxon>Hujiaoplasmataceae</taxon>
        <taxon>Hujiaoplasma</taxon>
    </lineage>
</organism>
<sequence>MRTQIGFSNITINFNCPNCHTQITGLVTIPSEPKPEMKNLGIEFLVNNAEVFNSTNDLADFVVELSSEFLQQKVVKDDDYFQPTPFIRSFASYGKQGIDNLIRLKNALIRLFKYKNEYTIISNLWNSEKFRTLIIKLNEMSLTRLMIDTWKKPKAFKITNELEMLMVVHQSRVFLLSPFIEKNRRNRILDYPTTFNKIINSSEHQKIVNLSKLLGDKKYYIDFEKRMHEITLQYMEILPDFIPLLNSMDELKTDITSGKYTVTTKHVALLTAFYAKAYELFCDKIDLIIGLNNITVRGNCNLFCVSSAKVGFDNVINSFNSKYMKLSSLLCVFDTFSLPYTGLISNKIRNAEGHFDRDFNIDKNTIIFKDSHRGRVSEIEMDYLEFCSATIKLFNALNELFEVSYQMDKLYRISLIGTS</sequence>
<dbReference type="EMBL" id="CP051151">
    <property type="protein sequence ID" value="QLY39817.1"/>
    <property type="molecule type" value="Genomic_DNA"/>
</dbReference>